<keyword evidence="1" id="KW-1133">Transmembrane helix</keyword>
<dbReference type="PANTHER" id="PTHR43358:SF4">
    <property type="entry name" value="ALPHA_BETA HYDROLASE FOLD-1 DOMAIN-CONTAINING PROTEIN"/>
    <property type="match status" value="1"/>
</dbReference>
<gene>
    <name evidence="3" type="ORF">HUG15_08960</name>
</gene>
<dbReference type="Gene3D" id="3.40.50.1820">
    <property type="entry name" value="alpha/beta hydrolase"/>
    <property type="match status" value="1"/>
</dbReference>
<dbReference type="Pfam" id="PF12146">
    <property type="entry name" value="Hydrolase_4"/>
    <property type="match status" value="1"/>
</dbReference>
<dbReference type="PANTHER" id="PTHR43358">
    <property type="entry name" value="ALPHA/BETA-HYDROLASE"/>
    <property type="match status" value="1"/>
</dbReference>
<dbReference type="Proteomes" id="UP000595823">
    <property type="component" value="Chromosome"/>
</dbReference>
<evidence type="ECO:0000256" key="1">
    <source>
        <dbReference type="SAM" id="Phobius"/>
    </source>
</evidence>
<dbReference type="InterPro" id="IPR052920">
    <property type="entry name" value="DNA-binding_regulatory"/>
</dbReference>
<dbReference type="RefSeq" id="WP_200128907.1">
    <property type="nucleotide sequence ID" value="NZ_CP054705.1"/>
</dbReference>
<keyword evidence="4" id="KW-1185">Reference proteome</keyword>
<dbReference type="GO" id="GO:0016787">
    <property type="term" value="F:hydrolase activity"/>
    <property type="evidence" value="ECO:0007669"/>
    <property type="project" value="UniProtKB-KW"/>
</dbReference>
<feature type="domain" description="Serine aminopeptidase S33" evidence="2">
    <location>
        <begin position="107"/>
        <end position="223"/>
    </location>
</feature>
<dbReference type="SUPFAM" id="SSF53474">
    <property type="entry name" value="alpha/beta-Hydrolases"/>
    <property type="match status" value="1"/>
</dbReference>
<keyword evidence="1" id="KW-0812">Transmembrane</keyword>
<protein>
    <submittedName>
        <fullName evidence="3">Alpha/beta hydrolase</fullName>
    </submittedName>
</protein>
<dbReference type="KEGG" id="scia:HUG15_08960"/>
<organism evidence="3 4">
    <name type="scientific">Salicibibacter cibarius</name>
    <dbReference type="NCBI Taxonomy" id="2743000"/>
    <lineage>
        <taxon>Bacteria</taxon>
        <taxon>Bacillati</taxon>
        <taxon>Bacillota</taxon>
        <taxon>Bacilli</taxon>
        <taxon>Bacillales</taxon>
        <taxon>Bacillaceae</taxon>
        <taxon>Salicibibacter</taxon>
    </lineage>
</organism>
<dbReference type="AlphaFoldDB" id="A0A7T6Z8C9"/>
<evidence type="ECO:0000313" key="3">
    <source>
        <dbReference type="EMBL" id="QQK78251.1"/>
    </source>
</evidence>
<evidence type="ECO:0000259" key="2">
    <source>
        <dbReference type="Pfam" id="PF12146"/>
    </source>
</evidence>
<keyword evidence="1" id="KW-0472">Membrane</keyword>
<evidence type="ECO:0000313" key="4">
    <source>
        <dbReference type="Proteomes" id="UP000595823"/>
    </source>
</evidence>
<keyword evidence="3" id="KW-0378">Hydrolase</keyword>
<reference evidence="3 4" key="1">
    <citation type="submission" date="2020-06" db="EMBL/GenBank/DDBJ databases">
        <title>Genomic analysis of Salicibibacter sp. NKC5-3.</title>
        <authorList>
            <person name="Oh Y.J."/>
        </authorList>
    </citation>
    <scope>NUCLEOTIDE SEQUENCE [LARGE SCALE GENOMIC DNA]</scope>
    <source>
        <strain evidence="3 4">NKC5-3</strain>
    </source>
</reference>
<accession>A0A7T6Z8C9</accession>
<name>A0A7T6Z8C9_9BACI</name>
<dbReference type="EMBL" id="CP054705">
    <property type="protein sequence ID" value="QQK78251.1"/>
    <property type="molecule type" value="Genomic_DNA"/>
</dbReference>
<sequence length="325" mass="36621">MPYDQGINHSFANFCEYIRIFIGIVIIGLILASNYFYRESVQRGGDISLHSEDTDADALADPEDQQLLEEAQDWYNEQEQIEVALTSYDDLQLAASFIPTEDSDGNAVILAHGYRSQKENMDEYVEFYHDQGFDVLKPDARGHGESEGDYIGFGWHDRFDYLDWVDMLIDEYDAENILLHGESMGAATVLMASGEDLPDEVRGIVADSAYTTVEEELTHQLQHLYGLPAFPLLNITSLVTNIRAGYTFTEASTIEQIKDNTLPLFLIHGNEDELVPTDMADELYEAAGGEPELWIVPDAGHTEAYTVTTMEFQERLQAFIEDLGM</sequence>
<proteinExistence type="predicted"/>
<dbReference type="InterPro" id="IPR029058">
    <property type="entry name" value="AB_hydrolase_fold"/>
</dbReference>
<feature type="transmembrane region" description="Helical" evidence="1">
    <location>
        <begin position="17"/>
        <end position="37"/>
    </location>
</feature>
<dbReference type="InterPro" id="IPR022742">
    <property type="entry name" value="Hydrolase_4"/>
</dbReference>